<accession>A0ABW2UWW8</accession>
<dbReference type="InterPro" id="IPR025711">
    <property type="entry name" value="PepSY"/>
</dbReference>
<feature type="domain" description="PepSY" evidence="1">
    <location>
        <begin position="30"/>
        <end position="99"/>
    </location>
</feature>
<sequence length="105" mass="11671">MKARNAIIGASAGIATGFLVKRQLDRYQTITPEKALKQAKESFKKEGPISGSWIYMKPEEIEKDGLMYNTYRGGVTRNIDGASQQYEFYIDIDTGAIIDSIETAS</sequence>
<dbReference type="EMBL" id="JBHTGR010000012">
    <property type="protein sequence ID" value="MFC7747050.1"/>
    <property type="molecule type" value="Genomic_DNA"/>
</dbReference>
<reference evidence="3" key="1">
    <citation type="journal article" date="2019" name="Int. J. Syst. Evol. Microbiol.">
        <title>The Global Catalogue of Microorganisms (GCM) 10K type strain sequencing project: providing services to taxonomists for standard genome sequencing and annotation.</title>
        <authorList>
            <consortium name="The Broad Institute Genomics Platform"/>
            <consortium name="The Broad Institute Genome Sequencing Center for Infectious Disease"/>
            <person name="Wu L."/>
            <person name="Ma J."/>
        </authorList>
    </citation>
    <scope>NUCLEOTIDE SEQUENCE [LARGE SCALE GENOMIC DNA]</scope>
    <source>
        <strain evidence="3">JCM 30234</strain>
    </source>
</reference>
<gene>
    <name evidence="2" type="ORF">ACFQU8_07330</name>
</gene>
<protein>
    <submittedName>
        <fullName evidence="2">PepSY domain-containing protein</fullName>
    </submittedName>
</protein>
<name>A0ABW2UWW8_9BACI</name>
<evidence type="ECO:0000313" key="2">
    <source>
        <dbReference type="EMBL" id="MFC7747050.1"/>
    </source>
</evidence>
<evidence type="ECO:0000313" key="3">
    <source>
        <dbReference type="Proteomes" id="UP001596620"/>
    </source>
</evidence>
<keyword evidence="3" id="KW-1185">Reference proteome</keyword>
<dbReference type="Proteomes" id="UP001596620">
    <property type="component" value="Unassembled WGS sequence"/>
</dbReference>
<dbReference type="RefSeq" id="WP_382358569.1">
    <property type="nucleotide sequence ID" value="NZ_JBHTGR010000012.1"/>
</dbReference>
<dbReference type="Pfam" id="PF03413">
    <property type="entry name" value="PepSY"/>
    <property type="match status" value="1"/>
</dbReference>
<comment type="caution">
    <text evidence="2">The sequence shown here is derived from an EMBL/GenBank/DDBJ whole genome shotgun (WGS) entry which is preliminary data.</text>
</comment>
<evidence type="ECO:0000259" key="1">
    <source>
        <dbReference type="Pfam" id="PF03413"/>
    </source>
</evidence>
<organism evidence="2 3">
    <name type="scientific">Lentibacillus kimchii</name>
    <dbReference type="NCBI Taxonomy" id="1542911"/>
    <lineage>
        <taxon>Bacteria</taxon>
        <taxon>Bacillati</taxon>
        <taxon>Bacillota</taxon>
        <taxon>Bacilli</taxon>
        <taxon>Bacillales</taxon>
        <taxon>Bacillaceae</taxon>
        <taxon>Lentibacillus</taxon>
    </lineage>
</organism>
<proteinExistence type="predicted"/>